<dbReference type="InterPro" id="IPR046848">
    <property type="entry name" value="E_motif"/>
</dbReference>
<name>A0AAN7JZS7_9MYRT</name>
<sequence>MIARRPNIKVIVSAVAYHRPISIKDLPSNKHAHQVFDQSPRYKFLSINRCMLKHIHNNWPGRAINVFKQQLQLGFSENIDEVTIAIALKACNGELGLGLQLHGFAITSGYVSFTTVSNALMSVYFKAEDFGRALYIFENLNCPDIVSCNTVLSGSKNSESAFLFALEMNVKGIQFDAVSFTKLLSYCLDLEGFLFGLQLHCLILKYGLDCEVFVANSLITLYSRQGLLIHARKTFDEMPIHDLVSWGAMISGYTHEGNCATDSIQLLVEMLRVGFRPDHVSLTGAVSACSQDGNLELGRQIHGLSMKIGQGKHTSVCNILMSIYSKMEEIADVRLIFKHMYDRNVISWTTMISADKGESVSLFNEMRWDGIYPNDVTFIGLLHSITSRNLILEGRAVHGHCVRTGFSSKLNVSNCLITMYSKFNEMENASSIFEETTSREIVSWNALISGYAQNGMHQEALDVYFSIMEFYQPNPYTFGSVLSAIGAAENISLRQGQRCHSHIIRLGLDSDPIVSGSLLDMYAKRGSILESLRVFSQTSLKSQFAWTAIISACARHGDYESAMALFNEMEKEGVKPDSITYLAVLAACGRKGMVDAGREIFNSIIRDCSIEPSPEHYSCMVDMLGRAGKLDEAEELLGRSPGGPSLSALQSLLGACRMHGNVEMAERVVNALMEIKPMESGSYVLMSNLYAENGHWEKVAKIRKGMRESGVVKEIGFSWVDDGSLSLHGFSSGDMSHPQSEEIFCTAHCLGLEIQLLREEEGKDGCHSQGGKRACPSINV</sequence>
<reference evidence="4 5" key="1">
    <citation type="journal article" date="2023" name="Hortic Res">
        <title>Pangenome of water caltrop reveals structural variations and asymmetric subgenome divergence after allopolyploidization.</title>
        <authorList>
            <person name="Zhang X."/>
            <person name="Chen Y."/>
            <person name="Wang L."/>
            <person name="Yuan Y."/>
            <person name="Fang M."/>
            <person name="Shi L."/>
            <person name="Lu R."/>
            <person name="Comes H.P."/>
            <person name="Ma Y."/>
            <person name="Chen Y."/>
            <person name="Huang G."/>
            <person name="Zhou Y."/>
            <person name="Zheng Z."/>
            <person name="Qiu Y."/>
        </authorList>
    </citation>
    <scope>NUCLEOTIDE SEQUENCE [LARGE SCALE GENOMIC DNA]</scope>
    <source>
        <tissue evidence="4">Roots</tissue>
    </source>
</reference>
<dbReference type="InterPro" id="IPR002885">
    <property type="entry name" value="PPR_rpt"/>
</dbReference>
<dbReference type="InterPro" id="IPR011990">
    <property type="entry name" value="TPR-like_helical_dom_sf"/>
</dbReference>
<dbReference type="SUPFAM" id="SSF48452">
    <property type="entry name" value="TPR-like"/>
    <property type="match status" value="1"/>
</dbReference>
<evidence type="ECO:0000256" key="1">
    <source>
        <dbReference type="ARBA" id="ARBA00022737"/>
    </source>
</evidence>
<dbReference type="Proteomes" id="UP001345219">
    <property type="component" value="Chromosome 2"/>
</dbReference>
<evidence type="ECO:0008006" key="6">
    <source>
        <dbReference type="Google" id="ProtNLM"/>
    </source>
</evidence>
<evidence type="ECO:0000256" key="3">
    <source>
        <dbReference type="PROSITE-ProRule" id="PRU00708"/>
    </source>
</evidence>
<organism evidence="4 5">
    <name type="scientific">Trapa incisa</name>
    <dbReference type="NCBI Taxonomy" id="236973"/>
    <lineage>
        <taxon>Eukaryota</taxon>
        <taxon>Viridiplantae</taxon>
        <taxon>Streptophyta</taxon>
        <taxon>Embryophyta</taxon>
        <taxon>Tracheophyta</taxon>
        <taxon>Spermatophyta</taxon>
        <taxon>Magnoliopsida</taxon>
        <taxon>eudicotyledons</taxon>
        <taxon>Gunneridae</taxon>
        <taxon>Pentapetalae</taxon>
        <taxon>rosids</taxon>
        <taxon>malvids</taxon>
        <taxon>Myrtales</taxon>
        <taxon>Lythraceae</taxon>
        <taxon>Trapa</taxon>
    </lineage>
</organism>
<dbReference type="AlphaFoldDB" id="A0AAN7JZS7"/>
<protein>
    <recommendedName>
        <fullName evidence="6">Pentatricopeptide repeat-containing protein</fullName>
    </recommendedName>
</protein>
<evidence type="ECO:0000256" key="2">
    <source>
        <dbReference type="ARBA" id="ARBA00061659"/>
    </source>
</evidence>
<feature type="repeat" description="PPR" evidence="3">
    <location>
        <begin position="440"/>
        <end position="475"/>
    </location>
</feature>
<dbReference type="NCBIfam" id="TIGR00756">
    <property type="entry name" value="PPR"/>
    <property type="match status" value="4"/>
</dbReference>
<dbReference type="Pfam" id="PF20431">
    <property type="entry name" value="E_motif"/>
    <property type="match status" value="1"/>
</dbReference>
<dbReference type="FunFam" id="1.25.40.10:FF:000453">
    <property type="entry name" value="Pentatricopeptide repeat-containing protein mitochondrial"/>
    <property type="match status" value="1"/>
</dbReference>
<feature type="repeat" description="PPR" evidence="3">
    <location>
        <begin position="242"/>
        <end position="277"/>
    </location>
</feature>
<gene>
    <name evidence="4" type="ORF">SAY87_002492</name>
</gene>
<dbReference type="Pfam" id="PF01535">
    <property type="entry name" value="PPR"/>
    <property type="match status" value="5"/>
</dbReference>
<evidence type="ECO:0000313" key="4">
    <source>
        <dbReference type="EMBL" id="KAK4754388.1"/>
    </source>
</evidence>
<dbReference type="PANTHER" id="PTHR47926:SF524">
    <property type="entry name" value="(WILD MALAYSIAN BANANA) HYPOTHETICAL PROTEIN"/>
    <property type="match status" value="1"/>
</dbReference>
<accession>A0AAN7JZS7</accession>
<proteinExistence type="inferred from homology"/>
<dbReference type="GO" id="GO:0009451">
    <property type="term" value="P:RNA modification"/>
    <property type="evidence" value="ECO:0007669"/>
    <property type="project" value="InterPro"/>
</dbReference>
<comment type="caution">
    <text evidence="4">The sequence shown here is derived from an EMBL/GenBank/DDBJ whole genome shotgun (WGS) entry which is preliminary data.</text>
</comment>
<keyword evidence="5" id="KW-1185">Reference proteome</keyword>
<dbReference type="FunFam" id="1.25.40.10:FF:000205">
    <property type="entry name" value="Pentatricopeptide repeat-containing protein, mitochondrial"/>
    <property type="match status" value="1"/>
</dbReference>
<dbReference type="GO" id="GO:0005739">
    <property type="term" value="C:mitochondrion"/>
    <property type="evidence" value="ECO:0007669"/>
    <property type="project" value="UniProtKB-ARBA"/>
</dbReference>
<feature type="repeat" description="PPR" evidence="3">
    <location>
        <begin position="577"/>
        <end position="612"/>
    </location>
</feature>
<dbReference type="GO" id="GO:0003723">
    <property type="term" value="F:RNA binding"/>
    <property type="evidence" value="ECO:0007669"/>
    <property type="project" value="InterPro"/>
</dbReference>
<keyword evidence="1" id="KW-0677">Repeat</keyword>
<comment type="similarity">
    <text evidence="2">Belongs to the PPR family. PCMP-E subfamily.</text>
</comment>
<dbReference type="PROSITE" id="PS51375">
    <property type="entry name" value="PPR"/>
    <property type="match status" value="4"/>
</dbReference>
<dbReference type="Pfam" id="PF13041">
    <property type="entry name" value="PPR_2"/>
    <property type="match status" value="1"/>
</dbReference>
<dbReference type="FunFam" id="1.25.40.10:FF:000573">
    <property type="entry name" value="Pentatricopeptide repeat-containing protein mitochondrial"/>
    <property type="match status" value="1"/>
</dbReference>
<dbReference type="EMBL" id="JAXIOK010000015">
    <property type="protein sequence ID" value="KAK4754388.1"/>
    <property type="molecule type" value="Genomic_DNA"/>
</dbReference>
<dbReference type="Gene3D" id="1.25.40.10">
    <property type="entry name" value="Tetratricopeptide repeat domain"/>
    <property type="match status" value="5"/>
</dbReference>
<dbReference type="InterPro" id="IPR046960">
    <property type="entry name" value="PPR_At4g14850-like_plant"/>
</dbReference>
<evidence type="ECO:0000313" key="5">
    <source>
        <dbReference type="Proteomes" id="UP001345219"/>
    </source>
</evidence>
<feature type="repeat" description="PPR" evidence="3">
    <location>
        <begin position="542"/>
        <end position="576"/>
    </location>
</feature>
<dbReference type="PANTHER" id="PTHR47926">
    <property type="entry name" value="PENTATRICOPEPTIDE REPEAT-CONTAINING PROTEIN"/>
    <property type="match status" value="1"/>
</dbReference>